<dbReference type="PANTHER" id="PTHR34825">
    <property type="entry name" value="CONSERVED PROTEIN, WITH A WEAK D-GALACTARATE DEHYDRATASE/ALTRONATE HYDROLASE DOMAIN"/>
    <property type="match status" value="1"/>
</dbReference>
<organism evidence="2 3">
    <name type="scientific">Candidatus Avisuccinivibrio stercorigallinarum</name>
    <dbReference type="NCBI Taxonomy" id="2840704"/>
    <lineage>
        <taxon>Bacteria</taxon>
        <taxon>Pseudomonadati</taxon>
        <taxon>Pseudomonadota</taxon>
        <taxon>Gammaproteobacteria</taxon>
        <taxon>Aeromonadales</taxon>
        <taxon>Succinivibrionaceae</taxon>
        <taxon>Succinivibrionaceae incertae sedis</taxon>
        <taxon>Candidatus Avisuccinivibrio</taxon>
    </lineage>
</organism>
<gene>
    <name evidence="2" type="ORF">IAB19_02465</name>
</gene>
<reference evidence="2" key="1">
    <citation type="submission" date="2020-10" db="EMBL/GenBank/DDBJ databases">
        <authorList>
            <person name="Gilroy R."/>
        </authorList>
    </citation>
    <scope>NUCLEOTIDE SEQUENCE</scope>
    <source>
        <strain evidence="2">17213</strain>
    </source>
</reference>
<accession>A0A9D9DB65</accession>
<feature type="non-terminal residue" evidence="2">
    <location>
        <position position="341"/>
    </location>
</feature>
<dbReference type="PANTHER" id="PTHR34825:SF1">
    <property type="entry name" value="AAA-ATPASE-LIKE DOMAIN-CONTAINING PROTEIN"/>
    <property type="match status" value="1"/>
</dbReference>
<protein>
    <submittedName>
        <fullName evidence="2">AAA family ATPase</fullName>
    </submittedName>
</protein>
<feature type="domain" description="AAA-ATPase-like" evidence="1">
    <location>
        <begin position="12"/>
        <end position="204"/>
    </location>
</feature>
<dbReference type="EMBL" id="JADINH010000043">
    <property type="protein sequence ID" value="MBO8415227.1"/>
    <property type="molecule type" value="Genomic_DNA"/>
</dbReference>
<dbReference type="Pfam" id="PF09820">
    <property type="entry name" value="AAA-ATPase_like"/>
    <property type="match status" value="1"/>
</dbReference>
<name>A0A9D9DB65_9GAMM</name>
<sequence>MMMTALKKLPGGNDDFRSLVTGGKVYVDKTDLIAKIAACNDATFFLSRPRRFGKSTLVSTFHELFANGTECFSSLKLGREGLWHDHTYPVLRLNFSACEPEEGMTFTDAFAMTLEIWAHSSGLGAYWQAEQYWLKAFTGLLDHFDSKSLVLLIDEYDAPLTACLQKPEVLAERQLTLSTFFTVVKEYAYKFRFVFITGVARFSVIDTLTDLSFHPRYAALAGFTEAELTTYFSPYIEFAAQALAQKHPDQNWSADKVREALKANYGGYCFDNKASVTVYNTWSLLNFFANPKAGFSPYWAATGGSSNWLLEQCLRRMERFSDQEGGLGSLADFLADDYTEP</sequence>
<evidence type="ECO:0000313" key="3">
    <source>
        <dbReference type="Proteomes" id="UP000823631"/>
    </source>
</evidence>
<comment type="caution">
    <text evidence="2">The sequence shown here is derived from an EMBL/GenBank/DDBJ whole genome shotgun (WGS) entry which is preliminary data.</text>
</comment>
<dbReference type="Proteomes" id="UP000823631">
    <property type="component" value="Unassembled WGS sequence"/>
</dbReference>
<proteinExistence type="predicted"/>
<dbReference type="AlphaFoldDB" id="A0A9D9DB65"/>
<evidence type="ECO:0000313" key="2">
    <source>
        <dbReference type="EMBL" id="MBO8415227.1"/>
    </source>
</evidence>
<evidence type="ECO:0000259" key="1">
    <source>
        <dbReference type="Pfam" id="PF09820"/>
    </source>
</evidence>
<dbReference type="InterPro" id="IPR018631">
    <property type="entry name" value="AAA-ATPase-like_dom"/>
</dbReference>
<reference evidence="2" key="2">
    <citation type="journal article" date="2021" name="PeerJ">
        <title>Extensive microbial diversity within the chicken gut microbiome revealed by metagenomics and culture.</title>
        <authorList>
            <person name="Gilroy R."/>
            <person name="Ravi A."/>
            <person name="Getino M."/>
            <person name="Pursley I."/>
            <person name="Horton D.L."/>
            <person name="Alikhan N.F."/>
            <person name="Baker D."/>
            <person name="Gharbi K."/>
            <person name="Hall N."/>
            <person name="Watson M."/>
            <person name="Adriaenssens E.M."/>
            <person name="Foster-Nyarko E."/>
            <person name="Jarju S."/>
            <person name="Secka A."/>
            <person name="Antonio M."/>
            <person name="Oren A."/>
            <person name="Chaudhuri R.R."/>
            <person name="La Ragione R."/>
            <person name="Hildebrand F."/>
            <person name="Pallen M.J."/>
        </authorList>
    </citation>
    <scope>NUCLEOTIDE SEQUENCE</scope>
    <source>
        <strain evidence="2">17213</strain>
    </source>
</reference>